<dbReference type="EMBL" id="JAUSVL010000001">
    <property type="protein sequence ID" value="MDQ0290728.1"/>
    <property type="molecule type" value="Genomic_DNA"/>
</dbReference>
<proteinExistence type="predicted"/>
<dbReference type="PROSITE" id="PS00108">
    <property type="entry name" value="PROTEIN_KINASE_ST"/>
    <property type="match status" value="1"/>
</dbReference>
<evidence type="ECO:0000259" key="7">
    <source>
        <dbReference type="PROSITE" id="PS50011"/>
    </source>
</evidence>
<dbReference type="GO" id="GO:0004674">
    <property type="term" value="F:protein serine/threonine kinase activity"/>
    <property type="evidence" value="ECO:0007669"/>
    <property type="project" value="TreeGrafter"/>
</dbReference>
<keyword evidence="3" id="KW-0418">Kinase</keyword>
<comment type="caution">
    <text evidence="8">The sequence shown here is derived from an EMBL/GenBank/DDBJ whole genome shotgun (WGS) entry which is preliminary data.</text>
</comment>
<dbReference type="Proteomes" id="UP001238163">
    <property type="component" value="Unassembled WGS sequence"/>
</dbReference>
<dbReference type="InterPro" id="IPR011009">
    <property type="entry name" value="Kinase-like_dom_sf"/>
</dbReference>
<keyword evidence="2 5" id="KW-0547">Nucleotide-binding</keyword>
<dbReference type="PROSITE" id="PS50011">
    <property type="entry name" value="PROTEIN_KINASE_DOM"/>
    <property type="match status" value="1"/>
</dbReference>
<evidence type="ECO:0000256" key="5">
    <source>
        <dbReference type="PROSITE-ProRule" id="PRU10141"/>
    </source>
</evidence>
<dbReference type="CDD" id="cd14014">
    <property type="entry name" value="STKc_PknB_like"/>
    <property type="match status" value="1"/>
</dbReference>
<keyword evidence="4 5" id="KW-0067">ATP-binding</keyword>
<dbReference type="SUPFAM" id="SSF56112">
    <property type="entry name" value="Protein kinase-like (PK-like)"/>
    <property type="match status" value="1"/>
</dbReference>
<protein>
    <recommendedName>
        <fullName evidence="7">Protein kinase domain-containing protein</fullName>
    </recommendedName>
</protein>
<sequence length="1220" mass="133549">MAKEPRQLMAGTVINGYRVERELGRGAMAVVYLATQLDLERPVALKVLSAELAADAEFVARFFNEARAAASMSHPHIVQAYDAGIAEGGIYYFCMEFVDGETLLQRLNRQTRLDAQTCVAMALDIADALNFGWQRQKFTHGDIKPENIMINSHEQAKLADFGLAKVEGHDYDGTDIMLTPLYAPPELIRGERGRKDCRSDIYAFGATLYHALAGTPPYPGDNAQVVLQRHLKEPLEPLRQRYPKAPQWFSDLIGRMLEKDPAKRPQSWGEVIEGLKKVQSGLLLLKTDDGSADGPVLKKAKVVRVVDGKGGALPRIATPQERKAAKRTSQGVVTMFILALALSIGTVFLKRHVEQRKTGGVPGVSGAAGAVSEAVPPKQALVPVKPGGSVAAAQPETGVTGGADAQPGAAGTTAVAPTPGVADTGVDPGPAPGAEAGAGVVPGTATPDAPGAVAAAPAASVFTLRVPEVSIPIDMTASQQQADAMIDAAWCLNSMRYDFTSATPVEPLLKVVNEWLSSHPQPNDVTPLMVYLRDMALPALADGKAQLVTNKAKVLGRTLTGKRERQFMLQDITYEKIEVQELMPNGHIVRALSWQEFFAEGLVDELFKEAFYARERDPQQWRPYLTYLAFTNQPRALTALVPANPRNEEERHWKMVLFLFEMASGRKLDVLKGWQDLRQSCRLGLSFNAYRLASELRGSRNNSVTTAFADVLDALILRCGEAVPEVQAAALVQRAQQQLRLDPLAALDLCLLAKARGGAGNFPEKSKLEDIQNEALVALASAMDSNELDEWDAVPFVLGGRSKPVPHRRYAANLLMTQSEGPKSMLRVALPGLRTVSLLEMGDWVQASKLIEDKQVTALLERPAMFSYPVLFGRALLAMRYGLDPVATDNAAVALTQLPLGFESLASMYTYAPKYALLSRRADREFLYRFRTLRPGLDLKGADVTRRRLQYLDLSLCLESSRRKDAMDALYAIAEGDAGAAAGFNSEILRADAHRMHEMIRLGTGAFYPPMADTALPHYQLRLALACVGEQTLTGENDETFMQVVESEGMRWSLTGGDTIYEWLLRRCAADIESGDLAAAVGRVRWALGLPHSCLFSYYGRLHLLMAGLHNLAGQSCGHINAHATLQSATVASETEKRLIRLVYYERDGGRSLQAQLGYGHYGHFCVPWLEVSHRLGRGEKVDDLEQRFSRLPLPMAERRLVASLSVFQRERQAQLAAEK</sequence>
<dbReference type="GO" id="GO:0005524">
    <property type="term" value="F:ATP binding"/>
    <property type="evidence" value="ECO:0007669"/>
    <property type="project" value="UniProtKB-UniRule"/>
</dbReference>
<evidence type="ECO:0000256" key="3">
    <source>
        <dbReference type="ARBA" id="ARBA00022777"/>
    </source>
</evidence>
<dbReference type="InterPro" id="IPR017441">
    <property type="entry name" value="Protein_kinase_ATP_BS"/>
</dbReference>
<evidence type="ECO:0000256" key="1">
    <source>
        <dbReference type="ARBA" id="ARBA00022679"/>
    </source>
</evidence>
<name>A0AAE4AQ51_9BACT</name>
<keyword evidence="1" id="KW-0808">Transferase</keyword>
<dbReference type="PANTHER" id="PTHR43289">
    <property type="entry name" value="MITOGEN-ACTIVATED PROTEIN KINASE KINASE KINASE 20-RELATED"/>
    <property type="match status" value="1"/>
</dbReference>
<evidence type="ECO:0000313" key="8">
    <source>
        <dbReference type="EMBL" id="MDQ0290728.1"/>
    </source>
</evidence>
<keyword evidence="9" id="KW-1185">Reference proteome</keyword>
<dbReference type="AlphaFoldDB" id="A0AAE4AQ51"/>
<reference evidence="8" key="1">
    <citation type="submission" date="2023-07" db="EMBL/GenBank/DDBJ databases">
        <title>Genomic Encyclopedia of Type Strains, Phase IV (KMG-IV): sequencing the most valuable type-strain genomes for metagenomic binning, comparative biology and taxonomic classification.</title>
        <authorList>
            <person name="Goeker M."/>
        </authorList>
    </citation>
    <scope>NUCLEOTIDE SEQUENCE</scope>
    <source>
        <strain evidence="8">DSM 24202</strain>
    </source>
</reference>
<dbReference type="PANTHER" id="PTHR43289:SF6">
    <property type="entry name" value="SERINE_THREONINE-PROTEIN KINASE NEKL-3"/>
    <property type="match status" value="1"/>
</dbReference>
<accession>A0AAE4AQ51</accession>
<dbReference type="Gene3D" id="1.10.510.10">
    <property type="entry name" value="Transferase(Phosphotransferase) domain 1"/>
    <property type="match status" value="1"/>
</dbReference>
<dbReference type="PROSITE" id="PS00107">
    <property type="entry name" value="PROTEIN_KINASE_ATP"/>
    <property type="match status" value="1"/>
</dbReference>
<dbReference type="InterPro" id="IPR008271">
    <property type="entry name" value="Ser/Thr_kinase_AS"/>
</dbReference>
<evidence type="ECO:0000256" key="6">
    <source>
        <dbReference type="SAM" id="MobiDB-lite"/>
    </source>
</evidence>
<evidence type="ECO:0000313" key="9">
    <source>
        <dbReference type="Proteomes" id="UP001238163"/>
    </source>
</evidence>
<dbReference type="RefSeq" id="WP_307262527.1">
    <property type="nucleotide sequence ID" value="NZ_JAUSVL010000001.1"/>
</dbReference>
<dbReference type="SMART" id="SM00220">
    <property type="entry name" value="S_TKc"/>
    <property type="match status" value="1"/>
</dbReference>
<feature type="domain" description="Protein kinase" evidence="7">
    <location>
        <begin position="17"/>
        <end position="282"/>
    </location>
</feature>
<gene>
    <name evidence="8" type="ORF">J3R75_002835</name>
</gene>
<evidence type="ECO:0000256" key="4">
    <source>
        <dbReference type="ARBA" id="ARBA00022840"/>
    </source>
</evidence>
<organism evidence="8 9">
    <name type="scientific">Oligosphaera ethanolica</name>
    <dbReference type="NCBI Taxonomy" id="760260"/>
    <lineage>
        <taxon>Bacteria</taxon>
        <taxon>Pseudomonadati</taxon>
        <taxon>Lentisphaerota</taxon>
        <taxon>Oligosphaeria</taxon>
        <taxon>Oligosphaerales</taxon>
        <taxon>Oligosphaeraceae</taxon>
        <taxon>Oligosphaera</taxon>
    </lineage>
</organism>
<feature type="binding site" evidence="5">
    <location>
        <position position="46"/>
    </location>
    <ligand>
        <name>ATP</name>
        <dbReference type="ChEBI" id="CHEBI:30616"/>
    </ligand>
</feature>
<dbReference type="InterPro" id="IPR000719">
    <property type="entry name" value="Prot_kinase_dom"/>
</dbReference>
<feature type="region of interest" description="Disordered" evidence="6">
    <location>
        <begin position="387"/>
        <end position="414"/>
    </location>
</feature>
<dbReference type="Pfam" id="PF00069">
    <property type="entry name" value="Pkinase"/>
    <property type="match status" value="1"/>
</dbReference>
<dbReference type="Gene3D" id="3.30.200.20">
    <property type="entry name" value="Phosphorylase Kinase, domain 1"/>
    <property type="match status" value="1"/>
</dbReference>
<evidence type="ECO:0000256" key="2">
    <source>
        <dbReference type="ARBA" id="ARBA00022741"/>
    </source>
</evidence>